<evidence type="ECO:0000259" key="12">
    <source>
        <dbReference type="PROSITE" id="PS50885"/>
    </source>
</evidence>
<dbReference type="EMBL" id="JBJIAB010000066">
    <property type="protein sequence ID" value="MFL0168633.1"/>
    <property type="molecule type" value="Genomic_DNA"/>
</dbReference>
<dbReference type="CDD" id="cd12914">
    <property type="entry name" value="PDC1_DGC_like"/>
    <property type="match status" value="1"/>
</dbReference>
<dbReference type="PANTHER" id="PTHR32089:SF112">
    <property type="entry name" value="LYSOZYME-LIKE PROTEIN-RELATED"/>
    <property type="match status" value="1"/>
</dbReference>
<gene>
    <name evidence="13" type="ORF">ACJDTP_26585</name>
</gene>
<keyword evidence="3" id="KW-0145">Chemotaxis</keyword>
<feature type="transmembrane region" description="Helical" evidence="10">
    <location>
        <begin position="7"/>
        <end position="29"/>
    </location>
</feature>
<keyword evidence="2" id="KW-1003">Cell membrane</keyword>
<evidence type="ECO:0000256" key="4">
    <source>
        <dbReference type="ARBA" id="ARBA00022692"/>
    </source>
</evidence>
<keyword evidence="7 9" id="KW-0807">Transducer</keyword>
<comment type="similarity">
    <text evidence="8">Belongs to the methyl-accepting chemotaxis (MCP) protein family.</text>
</comment>
<evidence type="ECO:0000256" key="5">
    <source>
        <dbReference type="ARBA" id="ARBA00022989"/>
    </source>
</evidence>
<keyword evidence="5 10" id="KW-1133">Transmembrane helix</keyword>
<evidence type="ECO:0000256" key="7">
    <source>
        <dbReference type="ARBA" id="ARBA00023224"/>
    </source>
</evidence>
<dbReference type="InterPro" id="IPR033479">
    <property type="entry name" value="dCache_1"/>
</dbReference>
<dbReference type="PROSITE" id="PS50111">
    <property type="entry name" value="CHEMOTAXIS_TRANSDUC_2"/>
    <property type="match status" value="1"/>
</dbReference>
<evidence type="ECO:0000256" key="3">
    <source>
        <dbReference type="ARBA" id="ARBA00022500"/>
    </source>
</evidence>
<evidence type="ECO:0000313" key="14">
    <source>
        <dbReference type="Proteomes" id="UP001623600"/>
    </source>
</evidence>
<comment type="subcellular location">
    <subcellularLocation>
        <location evidence="1">Cell membrane</location>
        <topology evidence="1">Multi-pass membrane protein</topology>
    </subcellularLocation>
</comment>
<name>A0ABW8SEZ4_9CLOT</name>
<dbReference type="PROSITE" id="PS50885">
    <property type="entry name" value="HAMP"/>
    <property type="match status" value="1"/>
</dbReference>
<proteinExistence type="inferred from homology"/>
<evidence type="ECO:0000256" key="8">
    <source>
        <dbReference type="ARBA" id="ARBA00029447"/>
    </source>
</evidence>
<dbReference type="SMART" id="SM00304">
    <property type="entry name" value="HAMP"/>
    <property type="match status" value="2"/>
</dbReference>
<comment type="caution">
    <text evidence="13">The sequence shown here is derived from an EMBL/GenBank/DDBJ whole genome shotgun (WGS) entry which is preliminary data.</text>
</comment>
<dbReference type="CDD" id="cd06225">
    <property type="entry name" value="HAMP"/>
    <property type="match status" value="1"/>
</dbReference>
<accession>A0ABW8SEZ4</accession>
<evidence type="ECO:0000259" key="11">
    <source>
        <dbReference type="PROSITE" id="PS50111"/>
    </source>
</evidence>
<dbReference type="SUPFAM" id="SSF58104">
    <property type="entry name" value="Methyl-accepting chemotaxis protein (MCP) signaling domain"/>
    <property type="match status" value="1"/>
</dbReference>
<feature type="transmembrane region" description="Helical" evidence="10">
    <location>
        <begin position="275"/>
        <end position="295"/>
    </location>
</feature>
<dbReference type="Pfam" id="PF00015">
    <property type="entry name" value="MCPsignal"/>
    <property type="match status" value="1"/>
</dbReference>
<keyword evidence="6 10" id="KW-0472">Membrane</keyword>
<dbReference type="Gene3D" id="1.10.8.500">
    <property type="entry name" value="HAMP domain in histidine kinase"/>
    <property type="match status" value="1"/>
</dbReference>
<dbReference type="Pfam" id="PF00672">
    <property type="entry name" value="HAMP"/>
    <property type="match status" value="1"/>
</dbReference>
<dbReference type="Gene3D" id="3.30.450.20">
    <property type="entry name" value="PAS domain"/>
    <property type="match status" value="2"/>
</dbReference>
<dbReference type="InterPro" id="IPR029151">
    <property type="entry name" value="Sensor-like_sf"/>
</dbReference>
<dbReference type="CDD" id="cd12912">
    <property type="entry name" value="PDC2_MCP_like"/>
    <property type="match status" value="1"/>
</dbReference>
<evidence type="ECO:0000256" key="9">
    <source>
        <dbReference type="PROSITE-ProRule" id="PRU00284"/>
    </source>
</evidence>
<evidence type="ECO:0000256" key="10">
    <source>
        <dbReference type="SAM" id="Phobius"/>
    </source>
</evidence>
<dbReference type="InterPro" id="IPR004089">
    <property type="entry name" value="MCPsignal_dom"/>
</dbReference>
<feature type="domain" description="HAMP" evidence="12">
    <location>
        <begin position="297"/>
        <end position="350"/>
    </location>
</feature>
<evidence type="ECO:0000256" key="1">
    <source>
        <dbReference type="ARBA" id="ARBA00004651"/>
    </source>
</evidence>
<dbReference type="InterPro" id="IPR003660">
    <property type="entry name" value="HAMP_dom"/>
</dbReference>
<evidence type="ECO:0000313" key="13">
    <source>
        <dbReference type="EMBL" id="MFL0168633.1"/>
    </source>
</evidence>
<sequence>MSIKKKLTLLLLITSSLPIIIFALLNLYFSNNAAIESIMSENLKRTEIVKEKIQNLVDRNLSGVQVLARNPIIRSHDVEKIKPVISEAIKVYPDLYGLTFMDANGQQLVKSNDSALTNIYDRDYFQLAAKGNEEVVSDVILSKTAGTLQVIIASPVRNVDGGDVIGVLQGVFEVNMLNSYVKELSSDGVTVYILDKDGKVLAHPTQNMSNLEEREDLNGFSFVSNGLSGKTGSEIVTKDGQEMIISYMQDKKTGWLICAEIPKKIAVQQSIKNSINISLIGLLILFITCGITFILSGRATKPIQLLLSAANKISEGDLTINNFNIKSKDELGSLGKSFERMIYNLQEVINNIKGHSVKVSEYSREMIQVCEQQANTATSTAEDTNMIAEGTFQLSSKIDKISLGMEILNDAVNDIGDKSNIVSSAVNIASDYSGRGTEALNEVNSSMRNIQQSVNDTAKVIGKLGEHSKSIGKITEVIKGISDQTNLLALNAAIEAARAGEQGKGFAVVADEVRKLAEQSGEAANQVNNIINGIQNETENVTLMMNKGIYEVDAGSKIIGEANSYFELIFRTIQEISTNMNEVSQSIGNMNNSSKELFINLESVVELSEKVSSQTQSISAATEEQVASIEEMTASVHSFNDMVDNLEKLTNKFKTIQEDSELRKQ</sequence>
<evidence type="ECO:0000256" key="2">
    <source>
        <dbReference type="ARBA" id="ARBA00022475"/>
    </source>
</evidence>
<dbReference type="Proteomes" id="UP001623600">
    <property type="component" value="Unassembled WGS sequence"/>
</dbReference>
<feature type="domain" description="Methyl-accepting transducer" evidence="11">
    <location>
        <begin position="369"/>
        <end position="640"/>
    </location>
</feature>
<keyword evidence="14" id="KW-1185">Reference proteome</keyword>
<dbReference type="SMART" id="SM00283">
    <property type="entry name" value="MA"/>
    <property type="match status" value="1"/>
</dbReference>
<organism evidence="13 14">
    <name type="scientific">Candidatus Clostridium helianthi</name>
    <dbReference type="NCBI Taxonomy" id="3381660"/>
    <lineage>
        <taxon>Bacteria</taxon>
        <taxon>Bacillati</taxon>
        <taxon>Bacillota</taxon>
        <taxon>Clostridia</taxon>
        <taxon>Eubacteriales</taxon>
        <taxon>Clostridiaceae</taxon>
        <taxon>Clostridium</taxon>
    </lineage>
</organism>
<protein>
    <submittedName>
        <fullName evidence="13">Methyl-accepting chemotaxis protein</fullName>
    </submittedName>
</protein>
<reference evidence="13 14" key="1">
    <citation type="submission" date="2024-11" db="EMBL/GenBank/DDBJ databases">
        <authorList>
            <person name="Heng Y.C."/>
            <person name="Lim A.C.H."/>
            <person name="Lee J.K.Y."/>
            <person name="Kittelmann S."/>
        </authorList>
    </citation>
    <scope>NUCLEOTIDE SEQUENCE [LARGE SCALE GENOMIC DNA]</scope>
    <source>
        <strain evidence="13 14">WILCCON 0112</strain>
    </source>
</reference>
<dbReference type="RefSeq" id="WP_406762896.1">
    <property type="nucleotide sequence ID" value="NZ_JBJIAB010000066.1"/>
</dbReference>
<dbReference type="Gene3D" id="1.10.287.950">
    <property type="entry name" value="Methyl-accepting chemotaxis protein"/>
    <property type="match status" value="1"/>
</dbReference>
<keyword evidence="4 10" id="KW-0812">Transmembrane</keyword>
<dbReference type="Pfam" id="PF02743">
    <property type="entry name" value="dCache_1"/>
    <property type="match status" value="1"/>
</dbReference>
<dbReference type="PANTHER" id="PTHR32089">
    <property type="entry name" value="METHYL-ACCEPTING CHEMOTAXIS PROTEIN MCPB"/>
    <property type="match status" value="1"/>
</dbReference>
<dbReference type="SUPFAM" id="SSF103190">
    <property type="entry name" value="Sensory domain-like"/>
    <property type="match status" value="1"/>
</dbReference>
<dbReference type="CDD" id="cd11386">
    <property type="entry name" value="MCP_signal"/>
    <property type="match status" value="1"/>
</dbReference>
<evidence type="ECO:0000256" key="6">
    <source>
        <dbReference type="ARBA" id="ARBA00023136"/>
    </source>
</evidence>